<evidence type="ECO:0000313" key="4">
    <source>
        <dbReference type="Proteomes" id="UP000649617"/>
    </source>
</evidence>
<keyword evidence="4" id="KW-1185">Reference proteome</keyword>
<feature type="transmembrane region" description="Helical" evidence="2">
    <location>
        <begin position="254"/>
        <end position="278"/>
    </location>
</feature>
<gene>
    <name evidence="3" type="ORF">SPIL2461_LOCUS18782</name>
</gene>
<proteinExistence type="predicted"/>
<feature type="region of interest" description="Disordered" evidence="1">
    <location>
        <begin position="518"/>
        <end position="537"/>
    </location>
</feature>
<keyword evidence="2" id="KW-1133">Transmembrane helix</keyword>
<feature type="transmembrane region" description="Helical" evidence="2">
    <location>
        <begin position="354"/>
        <end position="372"/>
    </location>
</feature>
<feature type="non-terminal residue" evidence="3">
    <location>
        <position position="1"/>
    </location>
</feature>
<dbReference type="AlphaFoldDB" id="A0A812WL35"/>
<feature type="transmembrane region" description="Helical" evidence="2">
    <location>
        <begin position="218"/>
        <end position="242"/>
    </location>
</feature>
<organism evidence="3 4">
    <name type="scientific">Symbiodinium pilosum</name>
    <name type="common">Dinoflagellate</name>
    <dbReference type="NCBI Taxonomy" id="2952"/>
    <lineage>
        <taxon>Eukaryota</taxon>
        <taxon>Sar</taxon>
        <taxon>Alveolata</taxon>
        <taxon>Dinophyceae</taxon>
        <taxon>Suessiales</taxon>
        <taxon>Symbiodiniaceae</taxon>
        <taxon>Symbiodinium</taxon>
    </lineage>
</organism>
<dbReference type="EMBL" id="CAJNIZ010044065">
    <property type="protein sequence ID" value="CAE7676969.1"/>
    <property type="molecule type" value="Genomic_DNA"/>
</dbReference>
<dbReference type="OrthoDB" id="415771at2759"/>
<name>A0A812WL35_SYMPI</name>
<feature type="transmembrane region" description="Helical" evidence="2">
    <location>
        <begin position="430"/>
        <end position="450"/>
    </location>
</feature>
<keyword evidence="2" id="KW-0472">Membrane</keyword>
<comment type="caution">
    <text evidence="3">The sequence shown here is derived from an EMBL/GenBank/DDBJ whole genome shotgun (WGS) entry which is preliminary data.</text>
</comment>
<evidence type="ECO:0000256" key="1">
    <source>
        <dbReference type="SAM" id="MobiDB-lite"/>
    </source>
</evidence>
<keyword evidence="2" id="KW-0812">Transmembrane</keyword>
<sequence>DSNESMENFIAEFISRMEPTKPDIIQAVRAHQALRYFGRVFRTQGQQNDAFQRVSFPTEKIDEFWSHSWHGHKLSKILTAFFLYNFKAAATVSTLGSLLMLVLFSSGILPDLRLKDPQYPLDSWWCTAVGFFLYFLVAIRWKPWKRIFLDVLCIDQRNEAEKAAAIVSIGAFLKCSDALLVLWDPSYNHRLWCVFEMAAFLHSRPANQKAKLIIRPTFLGPCIISMPVALSCIVIAMVVLPSAALEEVDDTQAILWPVLGTLVFVGFYLSVATIRAYFRSVETLQKELSQFVVSDTLCWCCSQDHRSDSGESVPCDRRVVLQCITLWFGSVANFEKKVRTEVQESLAEQLSKEIFTYSQVAASAVPLLWHFMDSASTKLYRDGTVIWRGAARELVRGLGWGFGVLPVAFFVTAQLTYLLRRRRAWKLCEVVTNCLILAVCILIFVAALNVEQYCWVLEKNLFPNDKADVVRFQWDFLPGTSLFSVMFFVLAATLSIVRRNFSYVKPVSVQPEPEELAEANQETQAARPGLPPQLVSL</sequence>
<dbReference type="Proteomes" id="UP000649617">
    <property type="component" value="Unassembled WGS sequence"/>
</dbReference>
<feature type="transmembrane region" description="Helical" evidence="2">
    <location>
        <begin position="397"/>
        <end position="418"/>
    </location>
</feature>
<feature type="transmembrane region" description="Helical" evidence="2">
    <location>
        <begin position="82"/>
        <end position="104"/>
    </location>
</feature>
<reference evidence="3" key="1">
    <citation type="submission" date="2021-02" db="EMBL/GenBank/DDBJ databases">
        <authorList>
            <person name="Dougan E. K."/>
            <person name="Rhodes N."/>
            <person name="Thang M."/>
            <person name="Chan C."/>
        </authorList>
    </citation>
    <scope>NUCLEOTIDE SEQUENCE</scope>
</reference>
<feature type="transmembrane region" description="Helical" evidence="2">
    <location>
        <begin position="124"/>
        <end position="142"/>
    </location>
</feature>
<evidence type="ECO:0000313" key="3">
    <source>
        <dbReference type="EMBL" id="CAE7676969.1"/>
    </source>
</evidence>
<protein>
    <submittedName>
        <fullName evidence="3">Uncharacterized protein</fullName>
    </submittedName>
</protein>
<evidence type="ECO:0000256" key="2">
    <source>
        <dbReference type="SAM" id="Phobius"/>
    </source>
</evidence>
<accession>A0A812WL35</accession>
<feature type="transmembrane region" description="Helical" evidence="2">
    <location>
        <begin position="476"/>
        <end position="497"/>
    </location>
</feature>